<reference evidence="1 2" key="1">
    <citation type="submission" date="2016-04" db="EMBL/GenBank/DDBJ databases">
        <title>Complete genome sequence of Dietzia lutea YIM 80766T, a strain isolated from desert soil in Egypt.</title>
        <authorList>
            <person name="Zhao J."/>
            <person name="Hu B."/>
            <person name="Geng S."/>
            <person name="Nie Y."/>
            <person name="Tang Y."/>
        </authorList>
    </citation>
    <scope>NUCLEOTIDE SEQUENCE [LARGE SCALE GENOMIC DNA]</scope>
    <source>
        <strain evidence="1 2">YIM 80766</strain>
    </source>
</reference>
<name>A0A2S1R6C3_9ACTN</name>
<gene>
    <name evidence="1" type="ORF">A6035_06315</name>
</gene>
<evidence type="ECO:0000313" key="1">
    <source>
        <dbReference type="EMBL" id="AWH91836.1"/>
    </source>
</evidence>
<keyword evidence="2" id="KW-1185">Reference proteome</keyword>
<dbReference type="EMBL" id="CP015449">
    <property type="protein sequence ID" value="AWH91836.1"/>
    <property type="molecule type" value="Genomic_DNA"/>
</dbReference>
<sequence>MVSMDCTRCPMGPGNCEGCVVSLLLGEKGQVDELSPESCGYVLDPEVRTAIDVLRAAGMVTSIDILAAETAA</sequence>
<dbReference type="OrthoDB" id="4774211at2"/>
<dbReference type="AlphaFoldDB" id="A0A2S1R6C3"/>
<organism evidence="1 2">
    <name type="scientific">Dietzia lutea</name>
    <dbReference type="NCBI Taxonomy" id="546160"/>
    <lineage>
        <taxon>Bacteria</taxon>
        <taxon>Bacillati</taxon>
        <taxon>Actinomycetota</taxon>
        <taxon>Actinomycetes</taxon>
        <taxon>Mycobacteriales</taxon>
        <taxon>Dietziaceae</taxon>
        <taxon>Dietzia</taxon>
    </lineage>
</organism>
<dbReference type="KEGG" id="dlu:A6035_06315"/>
<proteinExistence type="predicted"/>
<dbReference type="Proteomes" id="UP000244928">
    <property type="component" value="Chromosome"/>
</dbReference>
<protein>
    <submittedName>
        <fullName evidence="1">Uncharacterized protein</fullName>
    </submittedName>
</protein>
<accession>A0A2S1R6C3</accession>
<dbReference type="RefSeq" id="WP_108847095.1">
    <property type="nucleotide sequence ID" value="NZ_CP015449.1"/>
</dbReference>
<evidence type="ECO:0000313" key="2">
    <source>
        <dbReference type="Proteomes" id="UP000244928"/>
    </source>
</evidence>